<dbReference type="AlphaFoldDB" id="A0AAV2HCK1"/>
<sequence length="104" mass="10837">GSGTGKACTVATAPTVCTGTGYIAECNATTLRCKCSDHYTPKNDKCEAVATAPGKECTVATASTVCTATGYIAECDATTLRCKCSDNYSLKNDKCERKFISNIS</sequence>
<evidence type="ECO:0000313" key="2">
    <source>
        <dbReference type="Proteomes" id="UP001497497"/>
    </source>
</evidence>
<proteinExistence type="predicted"/>
<evidence type="ECO:0000313" key="1">
    <source>
        <dbReference type="EMBL" id="CAL1531545.1"/>
    </source>
</evidence>
<name>A0AAV2HCK1_LYMST</name>
<feature type="non-terminal residue" evidence="1">
    <location>
        <position position="1"/>
    </location>
</feature>
<dbReference type="EMBL" id="CAXITT010000092">
    <property type="protein sequence ID" value="CAL1531545.1"/>
    <property type="molecule type" value="Genomic_DNA"/>
</dbReference>
<gene>
    <name evidence="1" type="ORF">GSLYS_00005640001</name>
</gene>
<keyword evidence="2" id="KW-1185">Reference proteome</keyword>
<protein>
    <submittedName>
        <fullName evidence="1">Uncharacterized protein</fullName>
    </submittedName>
</protein>
<organism evidence="1 2">
    <name type="scientific">Lymnaea stagnalis</name>
    <name type="common">Great pond snail</name>
    <name type="synonym">Helix stagnalis</name>
    <dbReference type="NCBI Taxonomy" id="6523"/>
    <lineage>
        <taxon>Eukaryota</taxon>
        <taxon>Metazoa</taxon>
        <taxon>Spiralia</taxon>
        <taxon>Lophotrochozoa</taxon>
        <taxon>Mollusca</taxon>
        <taxon>Gastropoda</taxon>
        <taxon>Heterobranchia</taxon>
        <taxon>Euthyneura</taxon>
        <taxon>Panpulmonata</taxon>
        <taxon>Hygrophila</taxon>
        <taxon>Lymnaeoidea</taxon>
        <taxon>Lymnaeidae</taxon>
        <taxon>Lymnaea</taxon>
    </lineage>
</organism>
<accession>A0AAV2HCK1</accession>
<reference evidence="1 2" key="1">
    <citation type="submission" date="2024-04" db="EMBL/GenBank/DDBJ databases">
        <authorList>
            <consortium name="Genoscope - CEA"/>
            <person name="William W."/>
        </authorList>
    </citation>
    <scope>NUCLEOTIDE SEQUENCE [LARGE SCALE GENOMIC DNA]</scope>
</reference>
<comment type="caution">
    <text evidence="1">The sequence shown here is derived from an EMBL/GenBank/DDBJ whole genome shotgun (WGS) entry which is preliminary data.</text>
</comment>
<dbReference type="Proteomes" id="UP001497497">
    <property type="component" value="Unassembled WGS sequence"/>
</dbReference>